<keyword evidence="7" id="KW-0539">Nucleus</keyword>
<comment type="caution">
    <text evidence="9">The sequence shown here is derived from an EMBL/GenBank/DDBJ whole genome shotgun (WGS) entry which is preliminary data.</text>
</comment>
<evidence type="ECO:0000256" key="6">
    <source>
        <dbReference type="ARBA" id="ARBA00022801"/>
    </source>
</evidence>
<evidence type="ECO:0000256" key="4">
    <source>
        <dbReference type="ARBA" id="ARBA00022722"/>
    </source>
</evidence>
<keyword evidence="6" id="KW-0378">Hydrolase</keyword>
<proteinExistence type="inferred from homology"/>
<dbReference type="GO" id="GO:0016787">
    <property type="term" value="F:hydrolase activity"/>
    <property type="evidence" value="ECO:0007669"/>
    <property type="project" value="UniProtKB-KW"/>
</dbReference>
<dbReference type="PANTHER" id="PTHR22930:SF85">
    <property type="entry name" value="GH03217P-RELATED"/>
    <property type="match status" value="1"/>
</dbReference>
<accession>A0A6S7J9Z4</accession>
<reference evidence="9" key="1">
    <citation type="submission" date="2020-04" db="EMBL/GenBank/DDBJ databases">
        <authorList>
            <person name="Alioto T."/>
            <person name="Alioto T."/>
            <person name="Gomez Garrido J."/>
        </authorList>
    </citation>
    <scope>NUCLEOTIDE SEQUENCE</scope>
    <source>
        <strain evidence="9">A484AB</strain>
    </source>
</reference>
<dbReference type="Pfam" id="PF13359">
    <property type="entry name" value="DDE_Tnp_4"/>
    <property type="match status" value="1"/>
</dbReference>
<gene>
    <name evidence="9" type="ORF">PACLA_8A077836</name>
</gene>
<dbReference type="AlphaFoldDB" id="A0A6S7J9Z4"/>
<dbReference type="GO" id="GO:0005634">
    <property type="term" value="C:nucleus"/>
    <property type="evidence" value="ECO:0007669"/>
    <property type="project" value="UniProtKB-SubCell"/>
</dbReference>
<comment type="cofactor">
    <cofactor evidence="1">
        <name>a divalent metal cation</name>
        <dbReference type="ChEBI" id="CHEBI:60240"/>
    </cofactor>
</comment>
<keyword evidence="5" id="KW-0479">Metal-binding</keyword>
<dbReference type="InterPro" id="IPR045249">
    <property type="entry name" value="HARBI1-like"/>
</dbReference>
<evidence type="ECO:0000256" key="3">
    <source>
        <dbReference type="ARBA" id="ARBA00006958"/>
    </source>
</evidence>
<comment type="subcellular location">
    <subcellularLocation>
        <location evidence="2">Nucleus</location>
    </subcellularLocation>
</comment>
<evidence type="ECO:0000259" key="8">
    <source>
        <dbReference type="Pfam" id="PF13359"/>
    </source>
</evidence>
<evidence type="ECO:0000256" key="1">
    <source>
        <dbReference type="ARBA" id="ARBA00001968"/>
    </source>
</evidence>
<evidence type="ECO:0000313" key="10">
    <source>
        <dbReference type="Proteomes" id="UP001152795"/>
    </source>
</evidence>
<dbReference type="OrthoDB" id="6627079at2759"/>
<feature type="domain" description="DDE Tnp4" evidence="8">
    <location>
        <begin position="31"/>
        <end position="195"/>
    </location>
</feature>
<dbReference type="GO" id="GO:0046872">
    <property type="term" value="F:metal ion binding"/>
    <property type="evidence" value="ECO:0007669"/>
    <property type="project" value="UniProtKB-KW"/>
</dbReference>
<comment type="similarity">
    <text evidence="3">Belongs to the HARBI1 family.</text>
</comment>
<dbReference type="EMBL" id="CACRXK020014462">
    <property type="protein sequence ID" value="CAB4026874.1"/>
    <property type="molecule type" value="Genomic_DNA"/>
</dbReference>
<dbReference type="Proteomes" id="UP001152795">
    <property type="component" value="Unassembled WGS sequence"/>
</dbReference>
<organism evidence="9 10">
    <name type="scientific">Paramuricea clavata</name>
    <name type="common">Red gorgonian</name>
    <name type="synonym">Violescent sea-whip</name>
    <dbReference type="NCBI Taxonomy" id="317549"/>
    <lineage>
        <taxon>Eukaryota</taxon>
        <taxon>Metazoa</taxon>
        <taxon>Cnidaria</taxon>
        <taxon>Anthozoa</taxon>
        <taxon>Octocorallia</taxon>
        <taxon>Malacalcyonacea</taxon>
        <taxon>Plexauridae</taxon>
        <taxon>Paramuricea</taxon>
    </lineage>
</organism>
<evidence type="ECO:0000256" key="5">
    <source>
        <dbReference type="ARBA" id="ARBA00022723"/>
    </source>
</evidence>
<evidence type="ECO:0000313" key="9">
    <source>
        <dbReference type="EMBL" id="CAB4026874.1"/>
    </source>
</evidence>
<evidence type="ECO:0000256" key="2">
    <source>
        <dbReference type="ARBA" id="ARBA00004123"/>
    </source>
</evidence>
<name>A0A6S7J9Z4_PARCT</name>
<sequence>MDTFPSNTEQINAKIIDMEQLWQFPCAWGAVDGCHLPIVCPSGSQEARKEYHNFKNFYAIVMMAIVDAKDQFVLASIGFPGNSPDSVILQSTQLWTDITENNIIPSIGKNIEKLIVNPLILGDSAFPFRIWLMKPYGHATLSPKESNFNDRFSRARMVTERAFGQLKSRWRILHRRSECEPKSAKKTALACVIHNLCIANGDDLPQHVNLLCNYPKNQRDREKVRKLLLMRSCARTKDSSKAAETIRTALAE</sequence>
<protein>
    <recommendedName>
        <fullName evidence="8">DDE Tnp4 domain-containing protein</fullName>
    </recommendedName>
</protein>
<keyword evidence="10" id="KW-1185">Reference proteome</keyword>
<evidence type="ECO:0000256" key="7">
    <source>
        <dbReference type="ARBA" id="ARBA00023242"/>
    </source>
</evidence>
<dbReference type="GO" id="GO:0004518">
    <property type="term" value="F:nuclease activity"/>
    <property type="evidence" value="ECO:0007669"/>
    <property type="project" value="UniProtKB-KW"/>
</dbReference>
<keyword evidence="4" id="KW-0540">Nuclease</keyword>
<dbReference type="PANTHER" id="PTHR22930">
    <property type="match status" value="1"/>
</dbReference>
<dbReference type="InterPro" id="IPR027806">
    <property type="entry name" value="HARBI1_dom"/>
</dbReference>